<feature type="binding site" evidence="8">
    <location>
        <begin position="364"/>
        <end position="368"/>
    </location>
    <ligand>
        <name>ATP</name>
        <dbReference type="ChEBI" id="CHEBI:30616"/>
    </ligand>
</feature>
<keyword evidence="2 8" id="KW-0808">Transferase</keyword>
<dbReference type="EMBL" id="BNAH01000007">
    <property type="protein sequence ID" value="GHE90285.1"/>
    <property type="molecule type" value="Genomic_DNA"/>
</dbReference>
<dbReference type="InterPro" id="IPR004372">
    <property type="entry name" value="Ac/propionate_kinase"/>
</dbReference>
<reference evidence="11" key="1">
    <citation type="journal article" date="2019" name="Int. J. Syst. Evol. Microbiol.">
        <title>The Global Catalogue of Microorganisms (GCM) 10K type strain sequencing project: providing services to taxonomists for standard genome sequencing and annotation.</title>
        <authorList>
            <consortium name="The Broad Institute Genomics Platform"/>
            <consortium name="The Broad Institute Genome Sequencing Center for Infectious Disease"/>
            <person name="Wu L."/>
            <person name="Ma J."/>
        </authorList>
    </citation>
    <scope>NUCLEOTIDE SEQUENCE [LARGE SCALE GENOMIC DNA]</scope>
    <source>
        <strain evidence="11">CGMCC 1.15922</strain>
    </source>
</reference>
<accession>A0ABQ3ISA0</accession>
<dbReference type="Gene3D" id="3.30.420.40">
    <property type="match status" value="2"/>
</dbReference>
<gene>
    <name evidence="8 10" type="primary">ackA</name>
    <name evidence="10" type="ORF">GCM10011501_19600</name>
</gene>
<comment type="function">
    <text evidence="8">Catalyzes the formation of acetyl phosphate from acetate and ATP. Can also catalyze the reverse reaction.</text>
</comment>
<feature type="binding site" evidence="8">
    <location>
        <position position="52"/>
    </location>
    <ligand>
        <name>ATP</name>
        <dbReference type="ChEBI" id="CHEBI:30616"/>
    </ligand>
</feature>
<proteinExistence type="inferred from homology"/>
<feature type="binding site" evidence="8">
    <location>
        <position position="418"/>
    </location>
    <ligand>
        <name>Mg(2+)</name>
        <dbReference type="ChEBI" id="CHEBI:18420"/>
    </ligand>
</feature>
<evidence type="ECO:0000256" key="4">
    <source>
        <dbReference type="ARBA" id="ARBA00022741"/>
    </source>
</evidence>
<feature type="binding site" evidence="8">
    <location>
        <begin position="241"/>
        <end position="245"/>
    </location>
    <ligand>
        <name>ATP</name>
        <dbReference type="ChEBI" id="CHEBI:30616"/>
    </ligand>
</feature>
<evidence type="ECO:0000256" key="8">
    <source>
        <dbReference type="HAMAP-Rule" id="MF_00020"/>
    </source>
</evidence>
<keyword evidence="5 8" id="KW-0418">Kinase</keyword>
<dbReference type="Pfam" id="PF00871">
    <property type="entry name" value="Acetate_kinase"/>
    <property type="match status" value="1"/>
</dbReference>
<dbReference type="PANTHER" id="PTHR21060:SF17">
    <property type="entry name" value="PROPIONATE KINASE"/>
    <property type="match status" value="1"/>
</dbReference>
<comment type="pathway">
    <text evidence="8">Metabolic intermediate biosynthesis; acetyl-CoA biosynthesis; acetyl-CoA from acetate: step 1/2.</text>
</comment>
<dbReference type="EC" id="2.7.2.1" evidence="8"/>
<comment type="caution">
    <text evidence="10">The sequence shown here is derived from an EMBL/GenBank/DDBJ whole genome shotgun (WGS) entry which is preliminary data.</text>
</comment>
<keyword evidence="11" id="KW-1185">Reference proteome</keyword>
<evidence type="ECO:0000313" key="10">
    <source>
        <dbReference type="EMBL" id="GHE90285.1"/>
    </source>
</evidence>
<sequence>MKILSKNLIKLRDIKTFKFKKAMINYQHVEIVNHFMKKPLILVINCGSSSLKFSLMDPKTGEESLNGIAQCLLSDNANISFKVNGEKQVLALLPPFDHNTAIVELVNFITKNNLFEQITAIGHRVVHGGEKYHQPTLITPQVKNEIAKLAKLAPLHNPANLVGIEATEKVFSHLLQVAIFDTAFHQTMPEKAYIYGLPYNLYQEHGIRRYGFHGTSHYFVTQRASSLLQKPLEQCNFISAHLGNGCSISAIVNGKSVDTSLGFTPLEGVVMGTRSGDIDPSIIFYLVEQLGYSLDQVNTLLNKESGLLGISGISNDCRTIEEQLLAGNKRAKLAIDVFCYRIAKKIASFSASLDNLDGLIFTGGIGENSNTIRSLILNQLSLLGFKANEQLNEEIRFGKQGNINDTTSRPCWVIPTNEEWVIAEQTQHLLINKGM</sequence>
<feature type="active site" description="Proton donor/acceptor" evidence="8">
    <location>
        <position position="181"/>
    </location>
</feature>
<keyword evidence="4 8" id="KW-0547">Nucleotide-binding</keyword>
<comment type="cofactor">
    <cofactor evidence="8">
        <name>Mg(2+)</name>
        <dbReference type="ChEBI" id="CHEBI:18420"/>
    </cofactor>
    <cofactor evidence="8">
        <name>Mn(2+)</name>
        <dbReference type="ChEBI" id="CHEBI:29035"/>
    </cofactor>
    <text evidence="8">Mg(2+). Can also accept Mn(2+).</text>
</comment>
<evidence type="ECO:0000256" key="6">
    <source>
        <dbReference type="ARBA" id="ARBA00022840"/>
    </source>
</evidence>
<dbReference type="GO" id="GO:0016301">
    <property type="term" value="F:kinase activity"/>
    <property type="evidence" value="ECO:0007669"/>
    <property type="project" value="UniProtKB-KW"/>
</dbReference>
<evidence type="ECO:0000256" key="3">
    <source>
        <dbReference type="ARBA" id="ARBA00022723"/>
    </source>
</evidence>
<feature type="binding site" evidence="8">
    <location>
        <begin position="316"/>
        <end position="318"/>
    </location>
    <ligand>
        <name>ATP</name>
        <dbReference type="ChEBI" id="CHEBI:30616"/>
    </ligand>
</feature>
<name>A0ABQ3ISA0_9GAMM</name>
<dbReference type="PIRSF" id="PIRSF000722">
    <property type="entry name" value="Acetate_prop_kin"/>
    <property type="match status" value="1"/>
</dbReference>
<keyword evidence="7 8" id="KW-0460">Magnesium</keyword>
<evidence type="ECO:0000256" key="1">
    <source>
        <dbReference type="ARBA" id="ARBA00008748"/>
    </source>
</evidence>
<comment type="similarity">
    <text evidence="1 8 9">Belongs to the acetokinase family.</text>
</comment>
<dbReference type="NCBIfam" id="TIGR00016">
    <property type="entry name" value="ackA"/>
    <property type="match status" value="1"/>
</dbReference>
<feature type="binding site" evidence="8">
    <location>
        <position position="124"/>
    </location>
    <ligand>
        <name>substrate</name>
    </ligand>
</feature>
<feature type="site" description="Transition state stabilizer" evidence="8">
    <location>
        <position position="213"/>
    </location>
</feature>
<dbReference type="InterPro" id="IPR023865">
    <property type="entry name" value="Aliphatic_acid_kinase_CS"/>
</dbReference>
<dbReference type="PANTHER" id="PTHR21060">
    <property type="entry name" value="ACETATE KINASE"/>
    <property type="match status" value="1"/>
</dbReference>
<evidence type="ECO:0000256" key="5">
    <source>
        <dbReference type="ARBA" id="ARBA00022777"/>
    </source>
</evidence>
<dbReference type="PRINTS" id="PR00471">
    <property type="entry name" value="ACETATEKNASE"/>
</dbReference>
<dbReference type="InterPro" id="IPR043129">
    <property type="entry name" value="ATPase_NBD"/>
</dbReference>
<evidence type="ECO:0000256" key="7">
    <source>
        <dbReference type="ARBA" id="ARBA00022842"/>
    </source>
</evidence>
<dbReference type="InterPro" id="IPR000890">
    <property type="entry name" value="Aliphatic_acid_kin_short-chain"/>
</dbReference>
<comment type="subcellular location">
    <subcellularLocation>
        <location evidence="8">Cytoplasm</location>
    </subcellularLocation>
</comment>
<evidence type="ECO:0000313" key="11">
    <source>
        <dbReference type="Proteomes" id="UP000626370"/>
    </source>
</evidence>
<dbReference type="PROSITE" id="PS01076">
    <property type="entry name" value="ACETATE_KINASE_2"/>
    <property type="match status" value="1"/>
</dbReference>
<evidence type="ECO:0000256" key="9">
    <source>
        <dbReference type="RuleBase" id="RU003835"/>
    </source>
</evidence>
<keyword evidence="3 8" id="KW-0479">Metal-binding</keyword>
<feature type="site" description="Transition state stabilizer" evidence="8">
    <location>
        <position position="274"/>
    </location>
</feature>
<feature type="binding site" evidence="8">
    <location>
        <position position="45"/>
    </location>
    <ligand>
        <name>Mg(2+)</name>
        <dbReference type="ChEBI" id="CHEBI:18420"/>
    </ligand>
</feature>
<keyword evidence="8" id="KW-0963">Cytoplasm</keyword>
<dbReference type="PROSITE" id="PS01075">
    <property type="entry name" value="ACETATE_KINASE_1"/>
    <property type="match status" value="1"/>
</dbReference>
<comment type="catalytic activity">
    <reaction evidence="8">
        <text>acetate + ATP = acetyl phosphate + ADP</text>
        <dbReference type="Rhea" id="RHEA:11352"/>
        <dbReference type="ChEBI" id="CHEBI:22191"/>
        <dbReference type="ChEBI" id="CHEBI:30089"/>
        <dbReference type="ChEBI" id="CHEBI:30616"/>
        <dbReference type="ChEBI" id="CHEBI:456216"/>
        <dbReference type="EC" id="2.7.2.1"/>
    </reaction>
</comment>
<protein>
    <recommendedName>
        <fullName evidence="8">Acetate kinase</fullName>
        <ecNumber evidence="8">2.7.2.1</ecNumber>
    </recommendedName>
    <alternativeName>
        <fullName evidence="8">Acetokinase</fullName>
    </alternativeName>
</protein>
<comment type="subunit">
    <text evidence="8">Homodimer.</text>
</comment>
<organism evidence="10 11">
    <name type="scientific">Thalassotalea profundi</name>
    <dbReference type="NCBI Taxonomy" id="2036687"/>
    <lineage>
        <taxon>Bacteria</taxon>
        <taxon>Pseudomonadati</taxon>
        <taxon>Pseudomonadota</taxon>
        <taxon>Gammaproteobacteria</taxon>
        <taxon>Alteromonadales</taxon>
        <taxon>Colwelliaceae</taxon>
        <taxon>Thalassotalea</taxon>
    </lineage>
</organism>
<dbReference type="SUPFAM" id="SSF53067">
    <property type="entry name" value="Actin-like ATPase domain"/>
    <property type="match status" value="2"/>
</dbReference>
<keyword evidence="6 8" id="KW-0067">ATP-binding</keyword>
<evidence type="ECO:0000256" key="2">
    <source>
        <dbReference type="ARBA" id="ARBA00022679"/>
    </source>
</evidence>
<dbReference type="HAMAP" id="MF_00020">
    <property type="entry name" value="Acetate_kinase"/>
    <property type="match status" value="1"/>
</dbReference>
<dbReference type="CDD" id="cd24010">
    <property type="entry name" value="ASKHA_NBD_AcK_PK"/>
    <property type="match status" value="1"/>
</dbReference>
<dbReference type="Proteomes" id="UP000626370">
    <property type="component" value="Unassembled WGS sequence"/>
</dbReference>